<feature type="transmembrane region" description="Helical" evidence="7">
    <location>
        <begin position="325"/>
        <end position="349"/>
    </location>
</feature>
<dbReference type="PRINTS" id="PR00344">
    <property type="entry name" value="BCTRLSENSOR"/>
</dbReference>
<evidence type="ECO:0000256" key="5">
    <source>
        <dbReference type="ARBA" id="ARBA00022777"/>
    </source>
</evidence>
<dbReference type="PANTHER" id="PTHR45453">
    <property type="entry name" value="PHOSPHATE REGULON SENSOR PROTEIN PHOR"/>
    <property type="match status" value="1"/>
</dbReference>
<dbReference type="InterPro" id="IPR003594">
    <property type="entry name" value="HATPase_dom"/>
</dbReference>
<evidence type="ECO:0000256" key="3">
    <source>
        <dbReference type="ARBA" id="ARBA00022553"/>
    </source>
</evidence>
<dbReference type="SMART" id="SM00387">
    <property type="entry name" value="HATPase_c"/>
    <property type="match status" value="1"/>
</dbReference>
<dbReference type="PROSITE" id="PS50109">
    <property type="entry name" value="HIS_KIN"/>
    <property type="match status" value="1"/>
</dbReference>
<dbReference type="OrthoDB" id="1933776at2"/>
<keyword evidence="6" id="KW-0902">Two-component regulatory system</keyword>
<sequence>MNKKLFTGLIVLMGISILGIIAVQLVWMNQAVRVKNEMFGRSVNEALIRTVNRLEDVQNLGIVNEMIFSDDSVFRMPSHATTLNMDFDVDTEFEWKSQPESLKVVTRPPPRPSGKPVQIIRQVSPDKKNALIEIKTKSDSTQSTQTFSYNVSTSSSTSNHVVIAGNNTRSNATVFVRQDTLFTDMDSLYTISTLKIDSLLTDLDTFKILRPDLSQRIHFKAGSLKKLANRMVTEVSTWDVRKIDAQLVSETLKKELEESSIPLDFEFAILRDSNAEFPLGVSDSVAVVHSGFQAELYPNDIFQKNLKLAVSFPGKSGFIYRSLNWLLVASFLFSLFILTTFALSIFYILRQKKISEMKSDFINNMTHEFKTPIATISVATDSITNEKVLGDTERIRYFAGMIKKENNRMNRQVEDILTIARLDRKDFEFNWEAIDVHELIKDAVQGIILQVEKRGGKIDLDLQAPNPMITTDRNHCTNVVYNLIDNANKYSADVPEIKVRTRNQHNGVLVSVEDKGIGMSKTVQSKIFERFYRQTSGNIHNVKGFGLGLSYVKAVLEANRGNISVQSEPGKGSKFDVFLPFVRE</sequence>
<gene>
    <name evidence="9" type="ORF">D1614_03945</name>
</gene>
<dbReference type="GO" id="GO:0016036">
    <property type="term" value="P:cellular response to phosphate starvation"/>
    <property type="evidence" value="ECO:0007669"/>
    <property type="project" value="TreeGrafter"/>
</dbReference>
<dbReference type="InterPro" id="IPR036097">
    <property type="entry name" value="HisK_dim/P_sf"/>
</dbReference>
<dbReference type="RefSeq" id="WP_119436592.1">
    <property type="nucleotide sequence ID" value="NZ_QWGR01000002.1"/>
</dbReference>
<dbReference type="PANTHER" id="PTHR45453:SF1">
    <property type="entry name" value="PHOSPHATE REGULON SENSOR PROTEIN PHOR"/>
    <property type="match status" value="1"/>
</dbReference>
<evidence type="ECO:0000256" key="4">
    <source>
        <dbReference type="ARBA" id="ARBA00022679"/>
    </source>
</evidence>
<dbReference type="GO" id="GO:0005886">
    <property type="term" value="C:plasma membrane"/>
    <property type="evidence" value="ECO:0007669"/>
    <property type="project" value="TreeGrafter"/>
</dbReference>
<reference evidence="9 10" key="1">
    <citation type="submission" date="2018-08" db="EMBL/GenBank/DDBJ databases">
        <title>Pallidiluteibacterium maritimus gen. nov., sp. nov., isolated from coastal sediment.</title>
        <authorList>
            <person name="Zhou L.Y."/>
        </authorList>
    </citation>
    <scope>NUCLEOTIDE SEQUENCE [LARGE SCALE GENOMIC DNA]</scope>
    <source>
        <strain evidence="9 10">XSD2</strain>
    </source>
</reference>
<evidence type="ECO:0000256" key="7">
    <source>
        <dbReference type="SAM" id="Phobius"/>
    </source>
</evidence>
<keyword evidence="7" id="KW-0812">Transmembrane</keyword>
<evidence type="ECO:0000259" key="8">
    <source>
        <dbReference type="PROSITE" id="PS50109"/>
    </source>
</evidence>
<dbReference type="InterPro" id="IPR003661">
    <property type="entry name" value="HisK_dim/P_dom"/>
</dbReference>
<accession>A0A399T4Q8</accession>
<dbReference type="InterPro" id="IPR050351">
    <property type="entry name" value="BphY/WalK/GraS-like"/>
</dbReference>
<keyword evidence="4" id="KW-0808">Transferase</keyword>
<dbReference type="InterPro" id="IPR005467">
    <property type="entry name" value="His_kinase_dom"/>
</dbReference>
<comment type="catalytic activity">
    <reaction evidence="1">
        <text>ATP + protein L-histidine = ADP + protein N-phospho-L-histidine.</text>
        <dbReference type="EC" id="2.7.13.3"/>
    </reaction>
</comment>
<keyword evidence="7" id="KW-1133">Transmembrane helix</keyword>
<dbReference type="EMBL" id="QWGR01000002">
    <property type="protein sequence ID" value="RIJ49904.1"/>
    <property type="molecule type" value="Genomic_DNA"/>
</dbReference>
<evidence type="ECO:0000313" key="9">
    <source>
        <dbReference type="EMBL" id="RIJ49904.1"/>
    </source>
</evidence>
<proteinExistence type="predicted"/>
<dbReference type="Gene3D" id="3.30.565.10">
    <property type="entry name" value="Histidine kinase-like ATPase, C-terminal domain"/>
    <property type="match status" value="1"/>
</dbReference>
<comment type="caution">
    <text evidence="9">The sequence shown here is derived from an EMBL/GenBank/DDBJ whole genome shotgun (WGS) entry which is preliminary data.</text>
</comment>
<protein>
    <recommendedName>
        <fullName evidence="2">histidine kinase</fullName>
        <ecNumber evidence="2">2.7.13.3</ecNumber>
    </recommendedName>
</protein>
<dbReference type="CDD" id="cd00075">
    <property type="entry name" value="HATPase"/>
    <property type="match status" value="1"/>
</dbReference>
<dbReference type="Pfam" id="PF00512">
    <property type="entry name" value="HisKA"/>
    <property type="match status" value="1"/>
</dbReference>
<dbReference type="SMART" id="SM00388">
    <property type="entry name" value="HisKA"/>
    <property type="match status" value="1"/>
</dbReference>
<dbReference type="SUPFAM" id="SSF55874">
    <property type="entry name" value="ATPase domain of HSP90 chaperone/DNA topoisomerase II/histidine kinase"/>
    <property type="match status" value="1"/>
</dbReference>
<dbReference type="SUPFAM" id="SSF47384">
    <property type="entry name" value="Homodimeric domain of signal transducing histidine kinase"/>
    <property type="match status" value="1"/>
</dbReference>
<keyword evidence="7" id="KW-0472">Membrane</keyword>
<keyword evidence="3" id="KW-0597">Phosphoprotein</keyword>
<dbReference type="GO" id="GO:0004721">
    <property type="term" value="F:phosphoprotein phosphatase activity"/>
    <property type="evidence" value="ECO:0007669"/>
    <property type="project" value="TreeGrafter"/>
</dbReference>
<dbReference type="AlphaFoldDB" id="A0A399T4Q8"/>
<evidence type="ECO:0000256" key="6">
    <source>
        <dbReference type="ARBA" id="ARBA00023012"/>
    </source>
</evidence>
<evidence type="ECO:0000313" key="10">
    <source>
        <dbReference type="Proteomes" id="UP000265926"/>
    </source>
</evidence>
<dbReference type="Proteomes" id="UP000265926">
    <property type="component" value="Unassembled WGS sequence"/>
</dbReference>
<dbReference type="EC" id="2.7.13.3" evidence="2"/>
<feature type="domain" description="Histidine kinase" evidence="8">
    <location>
        <begin position="364"/>
        <end position="583"/>
    </location>
</feature>
<keyword evidence="5 9" id="KW-0418">Kinase</keyword>
<keyword evidence="10" id="KW-1185">Reference proteome</keyword>
<dbReference type="Gene3D" id="1.10.287.130">
    <property type="match status" value="1"/>
</dbReference>
<dbReference type="Pfam" id="PF02518">
    <property type="entry name" value="HATPase_c"/>
    <property type="match status" value="1"/>
</dbReference>
<evidence type="ECO:0000256" key="2">
    <source>
        <dbReference type="ARBA" id="ARBA00012438"/>
    </source>
</evidence>
<evidence type="ECO:0000256" key="1">
    <source>
        <dbReference type="ARBA" id="ARBA00000085"/>
    </source>
</evidence>
<dbReference type="InterPro" id="IPR004358">
    <property type="entry name" value="Sig_transdc_His_kin-like_C"/>
</dbReference>
<name>A0A399T4Q8_9BACT</name>
<dbReference type="CDD" id="cd00082">
    <property type="entry name" value="HisKA"/>
    <property type="match status" value="1"/>
</dbReference>
<dbReference type="InterPro" id="IPR036890">
    <property type="entry name" value="HATPase_C_sf"/>
</dbReference>
<dbReference type="GO" id="GO:0000155">
    <property type="term" value="F:phosphorelay sensor kinase activity"/>
    <property type="evidence" value="ECO:0007669"/>
    <property type="project" value="InterPro"/>
</dbReference>
<organism evidence="9 10">
    <name type="scientific">Maribellus luteus</name>
    <dbReference type="NCBI Taxonomy" id="2305463"/>
    <lineage>
        <taxon>Bacteria</taxon>
        <taxon>Pseudomonadati</taxon>
        <taxon>Bacteroidota</taxon>
        <taxon>Bacteroidia</taxon>
        <taxon>Marinilabiliales</taxon>
        <taxon>Prolixibacteraceae</taxon>
        <taxon>Maribellus</taxon>
    </lineage>
</organism>
<dbReference type="FunFam" id="3.30.565.10:FF:000006">
    <property type="entry name" value="Sensor histidine kinase WalK"/>
    <property type="match status" value="1"/>
</dbReference>
<feature type="transmembrane region" description="Helical" evidence="7">
    <location>
        <begin position="5"/>
        <end position="27"/>
    </location>
</feature>